<dbReference type="Pfam" id="PF00005">
    <property type="entry name" value="ABC_tran"/>
    <property type="match status" value="1"/>
</dbReference>
<dbReference type="SMART" id="SM00382">
    <property type="entry name" value="AAA"/>
    <property type="match status" value="1"/>
</dbReference>
<dbReference type="InterPro" id="IPR050093">
    <property type="entry name" value="ABC_SmlMolc_Importer"/>
</dbReference>
<evidence type="ECO:0000256" key="4">
    <source>
        <dbReference type="SAM" id="MobiDB-lite"/>
    </source>
</evidence>
<dbReference type="GO" id="GO:0005524">
    <property type="term" value="F:ATP binding"/>
    <property type="evidence" value="ECO:0007669"/>
    <property type="project" value="UniProtKB-KW"/>
</dbReference>
<dbReference type="EMBL" id="QYUR01000002">
    <property type="protein sequence ID" value="RJG14216.1"/>
    <property type="molecule type" value="Genomic_DNA"/>
</dbReference>
<dbReference type="Gene3D" id="3.40.50.300">
    <property type="entry name" value="P-loop containing nucleotide triphosphate hydrolases"/>
    <property type="match status" value="1"/>
</dbReference>
<comment type="caution">
    <text evidence="6">The sequence shown here is derived from an EMBL/GenBank/DDBJ whole genome shotgun (WGS) entry which is preliminary data.</text>
</comment>
<evidence type="ECO:0000256" key="2">
    <source>
        <dbReference type="ARBA" id="ARBA00022741"/>
    </source>
</evidence>
<gene>
    <name evidence="6" type="ORF">D3879_13730</name>
</gene>
<evidence type="ECO:0000313" key="7">
    <source>
        <dbReference type="Proteomes" id="UP000284021"/>
    </source>
</evidence>
<dbReference type="GO" id="GO:0016887">
    <property type="term" value="F:ATP hydrolysis activity"/>
    <property type="evidence" value="ECO:0007669"/>
    <property type="project" value="InterPro"/>
</dbReference>
<dbReference type="InterPro" id="IPR027417">
    <property type="entry name" value="P-loop_NTPase"/>
</dbReference>
<dbReference type="PROSITE" id="PS00211">
    <property type="entry name" value="ABC_TRANSPORTER_1"/>
    <property type="match status" value="1"/>
</dbReference>
<proteinExistence type="predicted"/>
<dbReference type="AlphaFoldDB" id="A0A418XP60"/>
<feature type="region of interest" description="Disordered" evidence="4">
    <location>
        <begin position="1"/>
        <end position="31"/>
    </location>
</feature>
<dbReference type="RefSeq" id="WP_119954769.1">
    <property type="nucleotide sequence ID" value="NZ_QYUR01000002.1"/>
</dbReference>
<evidence type="ECO:0000256" key="3">
    <source>
        <dbReference type="ARBA" id="ARBA00022840"/>
    </source>
</evidence>
<dbReference type="SUPFAM" id="SSF52540">
    <property type="entry name" value="P-loop containing nucleoside triphosphate hydrolases"/>
    <property type="match status" value="1"/>
</dbReference>
<dbReference type="PANTHER" id="PTHR42781">
    <property type="entry name" value="SPERMIDINE/PUTRESCINE IMPORT ATP-BINDING PROTEIN POTA"/>
    <property type="match status" value="1"/>
</dbReference>
<dbReference type="Proteomes" id="UP000284021">
    <property type="component" value="Unassembled WGS sequence"/>
</dbReference>
<dbReference type="InterPro" id="IPR003439">
    <property type="entry name" value="ABC_transporter-like_ATP-bd"/>
</dbReference>
<dbReference type="CDD" id="cd03293">
    <property type="entry name" value="ABC_NrtD_SsuB_transporters"/>
    <property type="match status" value="1"/>
</dbReference>
<keyword evidence="1" id="KW-0813">Transport</keyword>
<protein>
    <submittedName>
        <fullName evidence="6">ABC transporter ATP-binding protein</fullName>
    </submittedName>
</protein>
<dbReference type="PROSITE" id="PS50893">
    <property type="entry name" value="ABC_TRANSPORTER_2"/>
    <property type="match status" value="1"/>
</dbReference>
<accession>A0A418XP60</accession>
<dbReference type="InterPro" id="IPR003593">
    <property type="entry name" value="AAA+_ATPase"/>
</dbReference>
<keyword evidence="2" id="KW-0547">Nucleotide-binding</keyword>
<name>A0A418XP60_9PSED</name>
<dbReference type="InterPro" id="IPR017871">
    <property type="entry name" value="ABC_transporter-like_CS"/>
</dbReference>
<sequence length="310" mass="34093">MSTVKNRTDASESRTRRPEHSNRSGLAVHEDCEHRATQSTARAAGSFIEVKNVWQQYDDQVVLERLNLTIAEGEFCTLVGASGCGKSTFLRLLLGQETPSRGEILLNGKQLIGEPDASRGVVFQRYSVFPHLSVLDNVALGLELPRSPLLGRLFGSAKREAREQAAALLHKVGLGHSLDKYPSQLSGGMQQRLAIAQALIMQPRVLLLDEPFGALDPGIRKDMHGLLLELWKETQLTVFMVTHDLSEGFSLGTRILVFDKIRHDPHAPNAYGARITYDIPLNTDRRVTRAAVEALPATVTGNLQPAYQGA</sequence>
<organism evidence="6 7">
    <name type="scientific">Pseudomonas cavernicola</name>
    <dbReference type="NCBI Taxonomy" id="2320866"/>
    <lineage>
        <taxon>Bacteria</taxon>
        <taxon>Pseudomonadati</taxon>
        <taxon>Pseudomonadota</taxon>
        <taxon>Gammaproteobacteria</taxon>
        <taxon>Pseudomonadales</taxon>
        <taxon>Pseudomonadaceae</taxon>
        <taxon>Pseudomonas</taxon>
    </lineage>
</organism>
<evidence type="ECO:0000256" key="1">
    <source>
        <dbReference type="ARBA" id="ARBA00022448"/>
    </source>
</evidence>
<reference evidence="6 7" key="1">
    <citation type="submission" date="2018-09" db="EMBL/GenBank/DDBJ databases">
        <authorList>
            <person name="Zhu H."/>
        </authorList>
    </citation>
    <scope>NUCLEOTIDE SEQUENCE [LARGE SCALE GENOMIC DNA]</scope>
    <source>
        <strain evidence="6 7">K1S02-6</strain>
    </source>
</reference>
<dbReference type="OrthoDB" id="9802264at2"/>
<feature type="domain" description="ABC transporter" evidence="5">
    <location>
        <begin position="48"/>
        <end position="285"/>
    </location>
</feature>
<keyword evidence="7" id="KW-1185">Reference proteome</keyword>
<keyword evidence="3 6" id="KW-0067">ATP-binding</keyword>
<dbReference type="PANTHER" id="PTHR42781:SF4">
    <property type="entry name" value="SPERMIDINE_PUTRESCINE IMPORT ATP-BINDING PROTEIN POTA"/>
    <property type="match status" value="1"/>
</dbReference>
<evidence type="ECO:0000259" key="5">
    <source>
        <dbReference type="PROSITE" id="PS50893"/>
    </source>
</evidence>
<evidence type="ECO:0000313" key="6">
    <source>
        <dbReference type="EMBL" id="RJG14216.1"/>
    </source>
</evidence>